<sequence>MEKEEKSRETEKAEFLLQWGNKKRLRCGRVRGSSTDLSDQSNIIDGNKTTTSTTTSSRIRRKTFLKEPVFPHPSSRLNRNAETMSNRSENGKSTSTSPERHYTTRGSIVGLDEIGKIPVVDGVAGNHHFGNANNCSNSNTNSHNGNTNNNGTNSRGLVWPKIYVTLSSKEKEEDFLAMKGCKLPQRPKKRAKVVQRTLLMVSPGAWLAEVTRERYEVKEKKNSKKKPRGLKAMGGIESESE</sequence>
<feature type="compositionally biased region" description="Polar residues" evidence="1">
    <location>
        <begin position="75"/>
        <end position="97"/>
    </location>
</feature>
<dbReference type="Proteomes" id="UP001454036">
    <property type="component" value="Unassembled WGS sequence"/>
</dbReference>
<gene>
    <name evidence="2" type="ORF">LIER_14895</name>
</gene>
<keyword evidence="3" id="KW-1185">Reference proteome</keyword>
<feature type="region of interest" description="Disordered" evidence="1">
    <location>
        <begin position="134"/>
        <end position="155"/>
    </location>
</feature>
<dbReference type="PANTHER" id="PTHR33130:SF12">
    <property type="entry name" value="EXPRESSED PROTEIN"/>
    <property type="match status" value="1"/>
</dbReference>
<dbReference type="Pfam" id="PF07797">
    <property type="entry name" value="DUF1639"/>
    <property type="match status" value="1"/>
</dbReference>
<proteinExistence type="predicted"/>
<feature type="region of interest" description="Disordered" evidence="1">
    <location>
        <begin position="30"/>
        <end position="107"/>
    </location>
</feature>
<evidence type="ECO:0000313" key="2">
    <source>
        <dbReference type="EMBL" id="GAA0157676.1"/>
    </source>
</evidence>
<evidence type="ECO:0000256" key="1">
    <source>
        <dbReference type="SAM" id="MobiDB-lite"/>
    </source>
</evidence>
<dbReference type="AlphaFoldDB" id="A0AAV3Q2P8"/>
<feature type="compositionally biased region" description="Polar residues" evidence="1">
    <location>
        <begin position="32"/>
        <end position="48"/>
    </location>
</feature>
<feature type="compositionally biased region" description="Low complexity" evidence="1">
    <location>
        <begin position="134"/>
        <end position="154"/>
    </location>
</feature>
<name>A0AAV3Q2P8_LITER</name>
<reference evidence="2 3" key="1">
    <citation type="submission" date="2024-01" db="EMBL/GenBank/DDBJ databases">
        <title>The complete chloroplast genome sequence of Lithospermum erythrorhizon: insights into the phylogenetic relationship among Boraginaceae species and the maternal lineages of purple gromwells.</title>
        <authorList>
            <person name="Okada T."/>
            <person name="Watanabe K."/>
        </authorList>
    </citation>
    <scope>NUCLEOTIDE SEQUENCE [LARGE SCALE GENOMIC DNA]</scope>
</reference>
<dbReference type="InterPro" id="IPR012438">
    <property type="entry name" value="DUF1639"/>
</dbReference>
<feature type="compositionally biased region" description="Basic and acidic residues" evidence="1">
    <location>
        <begin position="211"/>
        <end position="220"/>
    </location>
</feature>
<accession>A0AAV3Q2P8</accession>
<feature type="region of interest" description="Disordered" evidence="1">
    <location>
        <begin position="211"/>
        <end position="241"/>
    </location>
</feature>
<comment type="caution">
    <text evidence="2">The sequence shown here is derived from an EMBL/GenBank/DDBJ whole genome shotgun (WGS) entry which is preliminary data.</text>
</comment>
<dbReference type="EMBL" id="BAABME010003158">
    <property type="protein sequence ID" value="GAA0157676.1"/>
    <property type="molecule type" value="Genomic_DNA"/>
</dbReference>
<protein>
    <submittedName>
        <fullName evidence="2">Uncharacterized protein</fullName>
    </submittedName>
</protein>
<organism evidence="2 3">
    <name type="scientific">Lithospermum erythrorhizon</name>
    <name type="common">Purple gromwell</name>
    <name type="synonym">Lithospermum officinale var. erythrorhizon</name>
    <dbReference type="NCBI Taxonomy" id="34254"/>
    <lineage>
        <taxon>Eukaryota</taxon>
        <taxon>Viridiplantae</taxon>
        <taxon>Streptophyta</taxon>
        <taxon>Embryophyta</taxon>
        <taxon>Tracheophyta</taxon>
        <taxon>Spermatophyta</taxon>
        <taxon>Magnoliopsida</taxon>
        <taxon>eudicotyledons</taxon>
        <taxon>Gunneridae</taxon>
        <taxon>Pentapetalae</taxon>
        <taxon>asterids</taxon>
        <taxon>lamiids</taxon>
        <taxon>Boraginales</taxon>
        <taxon>Boraginaceae</taxon>
        <taxon>Boraginoideae</taxon>
        <taxon>Lithospermeae</taxon>
        <taxon>Lithospermum</taxon>
    </lineage>
</organism>
<evidence type="ECO:0000313" key="3">
    <source>
        <dbReference type="Proteomes" id="UP001454036"/>
    </source>
</evidence>
<dbReference type="PANTHER" id="PTHR33130">
    <property type="entry name" value="PUTATIVE (DUF1639)-RELATED"/>
    <property type="match status" value="1"/>
</dbReference>